<protein>
    <submittedName>
        <fullName evidence="1">DNA pilot protein</fullName>
    </submittedName>
</protein>
<sequence>MATSAVDVTQFQTPSLDSVSGQMQSAIDRIYKTVQSNSAASERQAAELRDWQVRQNQVAMQFNAAEAAKNRNWQEYMSNTAHQREVADLKAAGLNPILSAGGGNGAAVTSGATASGVTSSGAKGEVDTSANQALVSLLGSFLTAQNQMEMQRMSAVTNQAIAERNNSSAELIAQINRIAGNERATISGEYGVKQAATSGQFNYAASRFAALAGILNNSNTNQTAKDIQVSKEKQEEYMAKRYPQTLYGYGGAIAGNLFDALDAIYDKSNKSSSRRFTTSAFGSIRSGSFGSK</sequence>
<organism evidence="1">
    <name type="scientific">Dulem virus 122</name>
    <dbReference type="NCBI Taxonomy" id="3145599"/>
    <lineage>
        <taxon>Viruses</taxon>
        <taxon>Monodnaviria</taxon>
        <taxon>Sangervirae</taxon>
        <taxon>Phixviricota</taxon>
        <taxon>Malgrandaviricetes</taxon>
        <taxon>Petitvirales</taxon>
        <taxon>Microviridae</taxon>
        <taxon>Microvirus</taxon>
    </lineage>
</organism>
<name>A0AAU8AVZ0_9VIRU</name>
<proteinExistence type="predicted"/>
<dbReference type="EMBL" id="PP511430">
    <property type="protein sequence ID" value="XCD04143.1"/>
    <property type="molecule type" value="Genomic_DNA"/>
</dbReference>
<reference evidence="1" key="1">
    <citation type="submission" date="2024-03" db="EMBL/GenBank/DDBJ databases">
        <title>Diverse circular DNA viruses in blood, oral, and fecal samples of captive lemurs.</title>
        <authorList>
            <person name="Paietta E.N."/>
            <person name="Kraberger S."/>
            <person name="Lund M.C."/>
            <person name="Custer J.M."/>
            <person name="Vargas K.M."/>
            <person name="Ehmke E.E."/>
            <person name="Yoder A.D."/>
            <person name="Varsani A."/>
        </authorList>
    </citation>
    <scope>NUCLEOTIDE SEQUENCE</scope>
    <source>
        <strain evidence="1">Duke_21_96</strain>
    </source>
</reference>
<evidence type="ECO:0000313" key="1">
    <source>
        <dbReference type="EMBL" id="XCD04143.1"/>
    </source>
</evidence>
<accession>A0AAU8AVZ0</accession>